<comment type="similarity">
    <text evidence="2">Belongs to the TPX2 family.</text>
</comment>
<keyword evidence="9" id="KW-1185">Reference proteome</keyword>
<evidence type="ECO:0000256" key="1">
    <source>
        <dbReference type="ARBA" id="ARBA00004245"/>
    </source>
</evidence>
<evidence type="ECO:0000256" key="2">
    <source>
        <dbReference type="ARBA" id="ARBA00005885"/>
    </source>
</evidence>
<comment type="caution">
    <text evidence="8">The sequence shown here is derived from an EMBL/GenBank/DDBJ whole genome shotgun (WGS) entry which is preliminary data.</text>
</comment>
<reference evidence="8" key="1">
    <citation type="submission" date="2022-12" db="EMBL/GenBank/DDBJ databases">
        <title>Draft genome assemblies for two species of Escallonia (Escalloniales).</title>
        <authorList>
            <person name="Chanderbali A."/>
            <person name="Dervinis C."/>
            <person name="Anghel I."/>
            <person name="Soltis D."/>
            <person name="Soltis P."/>
            <person name="Zapata F."/>
        </authorList>
    </citation>
    <scope>NUCLEOTIDE SEQUENCE</scope>
    <source>
        <strain evidence="8">UCBG64.0493</strain>
        <tissue evidence="8">Leaf</tissue>
    </source>
</reference>
<evidence type="ECO:0000256" key="5">
    <source>
        <dbReference type="ARBA" id="ARBA00023212"/>
    </source>
</evidence>
<dbReference type="Proteomes" id="UP001188597">
    <property type="component" value="Unassembled WGS sequence"/>
</dbReference>
<comment type="subcellular location">
    <subcellularLocation>
        <location evidence="1">Cytoplasm</location>
        <location evidence="1">Cytoskeleton</location>
    </subcellularLocation>
</comment>
<keyword evidence="5" id="KW-0206">Cytoskeleton</keyword>
<protein>
    <recommendedName>
        <fullName evidence="7">TPX2 C-terminal domain-containing protein</fullName>
    </recommendedName>
</protein>
<dbReference type="InterPro" id="IPR027329">
    <property type="entry name" value="TPX2_C"/>
</dbReference>
<evidence type="ECO:0000256" key="3">
    <source>
        <dbReference type="ARBA" id="ARBA00022490"/>
    </source>
</evidence>
<keyword evidence="3" id="KW-0963">Cytoplasm</keyword>
<proteinExistence type="inferred from homology"/>
<name>A0AA88WE97_9ASTE</name>
<sequence>MNHLNLESKSILIGFAKAVYNSKPVEIKLHTQQRAVKRAIYNYSVATKLYLMQQQKKQVEKLQKIVVVEVKVDADGAGKKKKKRMNQGGGALTSNSTRDMRRPMEYGRVARYWKFWLTLRISRLIRFSRSSGRELRLLRRASKTRRLVKWEVELGRKRSLLELTESFFRLRSSNPMVSGSFVNWLKFAFSSSSDLYQGYAYFVKIHSEFSIK</sequence>
<dbReference type="Pfam" id="PF06886">
    <property type="entry name" value="TPX2"/>
    <property type="match status" value="1"/>
</dbReference>
<dbReference type="EMBL" id="JAVXUP010000627">
    <property type="protein sequence ID" value="KAK3023935.1"/>
    <property type="molecule type" value="Genomic_DNA"/>
</dbReference>
<organism evidence="8 9">
    <name type="scientific">Escallonia herrerae</name>
    <dbReference type="NCBI Taxonomy" id="1293975"/>
    <lineage>
        <taxon>Eukaryota</taxon>
        <taxon>Viridiplantae</taxon>
        <taxon>Streptophyta</taxon>
        <taxon>Embryophyta</taxon>
        <taxon>Tracheophyta</taxon>
        <taxon>Spermatophyta</taxon>
        <taxon>Magnoliopsida</taxon>
        <taxon>eudicotyledons</taxon>
        <taxon>Gunneridae</taxon>
        <taxon>Pentapetalae</taxon>
        <taxon>asterids</taxon>
        <taxon>campanulids</taxon>
        <taxon>Escalloniales</taxon>
        <taxon>Escalloniaceae</taxon>
        <taxon>Escallonia</taxon>
    </lineage>
</organism>
<keyword evidence="4" id="KW-0493">Microtubule</keyword>
<accession>A0AA88WE97</accession>
<evidence type="ECO:0000256" key="6">
    <source>
        <dbReference type="SAM" id="MobiDB-lite"/>
    </source>
</evidence>
<evidence type="ECO:0000313" key="9">
    <source>
        <dbReference type="Proteomes" id="UP001188597"/>
    </source>
</evidence>
<feature type="domain" description="TPX2 C-terminal" evidence="7">
    <location>
        <begin position="27"/>
        <end position="64"/>
    </location>
</feature>
<evidence type="ECO:0000259" key="7">
    <source>
        <dbReference type="Pfam" id="PF06886"/>
    </source>
</evidence>
<evidence type="ECO:0000256" key="4">
    <source>
        <dbReference type="ARBA" id="ARBA00022701"/>
    </source>
</evidence>
<gene>
    <name evidence="8" type="ORF">RJ639_043605</name>
</gene>
<feature type="region of interest" description="Disordered" evidence="6">
    <location>
        <begin position="78"/>
        <end position="97"/>
    </location>
</feature>
<dbReference type="AlphaFoldDB" id="A0AA88WE97"/>
<evidence type="ECO:0000313" key="8">
    <source>
        <dbReference type="EMBL" id="KAK3023935.1"/>
    </source>
</evidence>
<dbReference type="GO" id="GO:0005874">
    <property type="term" value="C:microtubule"/>
    <property type="evidence" value="ECO:0007669"/>
    <property type="project" value="UniProtKB-KW"/>
</dbReference>